<keyword evidence="2" id="KW-1185">Reference proteome</keyword>
<comment type="caution">
    <text evidence="1">The sequence shown here is derived from an EMBL/GenBank/DDBJ whole genome shotgun (WGS) entry which is preliminary data.</text>
</comment>
<dbReference type="Proteomes" id="UP001222027">
    <property type="component" value="Unassembled WGS sequence"/>
</dbReference>
<evidence type="ECO:0000313" key="1">
    <source>
        <dbReference type="EMBL" id="KAJ8464975.1"/>
    </source>
</evidence>
<proteinExistence type="predicted"/>
<dbReference type="AlphaFoldDB" id="A0AAV8Q7X2"/>
<sequence length="102" mass="11406">MNLSRCYGHTLLPSLPLDTARTHDAEAVTAVGWVPIQIRFLPDGVLRQARRRRPRPAPTPAFGLAVALPPKQDERTEPQKREASMSLKLDSCFTLLTFLIQS</sequence>
<gene>
    <name evidence="1" type="ORF">OPV22_027527</name>
</gene>
<protein>
    <submittedName>
        <fullName evidence="1">Uncharacterized protein</fullName>
    </submittedName>
</protein>
<reference evidence="1 2" key="1">
    <citation type="submission" date="2022-12" db="EMBL/GenBank/DDBJ databases">
        <title>Chromosome-scale assembly of the Ensete ventricosum genome.</title>
        <authorList>
            <person name="Dussert Y."/>
            <person name="Stocks J."/>
            <person name="Wendawek A."/>
            <person name="Woldeyes F."/>
            <person name="Nichols R.A."/>
            <person name="Borrell J.S."/>
        </authorList>
    </citation>
    <scope>NUCLEOTIDE SEQUENCE [LARGE SCALE GENOMIC DNA]</scope>
    <source>
        <strain evidence="2">cv. Maze</strain>
        <tissue evidence="1">Seeds</tissue>
    </source>
</reference>
<organism evidence="1 2">
    <name type="scientific">Ensete ventricosum</name>
    <name type="common">Abyssinian banana</name>
    <name type="synonym">Musa ensete</name>
    <dbReference type="NCBI Taxonomy" id="4639"/>
    <lineage>
        <taxon>Eukaryota</taxon>
        <taxon>Viridiplantae</taxon>
        <taxon>Streptophyta</taxon>
        <taxon>Embryophyta</taxon>
        <taxon>Tracheophyta</taxon>
        <taxon>Spermatophyta</taxon>
        <taxon>Magnoliopsida</taxon>
        <taxon>Liliopsida</taxon>
        <taxon>Zingiberales</taxon>
        <taxon>Musaceae</taxon>
        <taxon>Ensete</taxon>
    </lineage>
</organism>
<accession>A0AAV8Q7X2</accession>
<evidence type="ECO:0000313" key="2">
    <source>
        <dbReference type="Proteomes" id="UP001222027"/>
    </source>
</evidence>
<name>A0AAV8Q7X2_ENSVE</name>
<dbReference type="EMBL" id="JAQQAF010000008">
    <property type="protein sequence ID" value="KAJ8464975.1"/>
    <property type="molecule type" value="Genomic_DNA"/>
</dbReference>